<name>A0A8J7HJM0_9CYAN</name>
<dbReference type="Gene3D" id="3.40.50.2300">
    <property type="match status" value="2"/>
</dbReference>
<dbReference type="Gene3D" id="3.30.565.10">
    <property type="entry name" value="Histidine kinase-like ATPase, C-terminal domain"/>
    <property type="match status" value="1"/>
</dbReference>
<dbReference type="Gene3D" id="1.20.120.160">
    <property type="entry name" value="HPT domain"/>
    <property type="match status" value="1"/>
</dbReference>
<evidence type="ECO:0000256" key="10">
    <source>
        <dbReference type="ARBA" id="ARBA00022777"/>
    </source>
</evidence>
<dbReference type="Gene3D" id="1.10.287.130">
    <property type="match status" value="1"/>
</dbReference>
<dbReference type="InterPro" id="IPR003594">
    <property type="entry name" value="HATPase_dom"/>
</dbReference>
<dbReference type="InterPro" id="IPR036097">
    <property type="entry name" value="HisK_dim/P_sf"/>
</dbReference>
<dbReference type="InterPro" id="IPR036890">
    <property type="entry name" value="HATPase_C_sf"/>
</dbReference>
<keyword evidence="26" id="KW-1185">Reference proteome</keyword>
<dbReference type="EC" id="2.7.13.3" evidence="4"/>
<keyword evidence="9" id="KW-0547">Nucleotide-binding</keyword>
<dbReference type="InterPro" id="IPR029016">
    <property type="entry name" value="GAF-like_dom_sf"/>
</dbReference>
<dbReference type="SUPFAM" id="SSF47226">
    <property type="entry name" value="Histidine-containing phosphotransfer domain, HPT domain"/>
    <property type="match status" value="1"/>
</dbReference>
<dbReference type="Pfam" id="PF01590">
    <property type="entry name" value="GAF"/>
    <property type="match status" value="1"/>
</dbReference>
<dbReference type="CDD" id="cd16922">
    <property type="entry name" value="HATPase_EvgS-ArcB-TorS-like"/>
    <property type="match status" value="1"/>
</dbReference>
<evidence type="ECO:0000313" key="26">
    <source>
        <dbReference type="Proteomes" id="UP000599391"/>
    </source>
</evidence>
<dbReference type="SMART" id="SM00086">
    <property type="entry name" value="PAC"/>
    <property type="match status" value="3"/>
</dbReference>
<dbReference type="InterPro" id="IPR036641">
    <property type="entry name" value="HPT_dom_sf"/>
</dbReference>
<dbReference type="InterPro" id="IPR011006">
    <property type="entry name" value="CheY-like_superfamily"/>
</dbReference>
<keyword evidence="13" id="KW-0902">Two-component regulatory system</keyword>
<comment type="catalytic activity">
    <reaction evidence="1">
        <text>ATP + protein L-histidine = ADP + protein N-phospho-L-histidine.</text>
        <dbReference type="EC" id="2.7.13.3"/>
    </reaction>
</comment>
<dbReference type="CDD" id="cd00082">
    <property type="entry name" value="HisKA"/>
    <property type="match status" value="1"/>
</dbReference>
<dbReference type="SMART" id="SM01079">
    <property type="entry name" value="CHASE"/>
    <property type="match status" value="1"/>
</dbReference>
<dbReference type="CDD" id="cd17546">
    <property type="entry name" value="REC_hyHK_CKI1_RcsC-like"/>
    <property type="match status" value="2"/>
</dbReference>
<dbReference type="FunFam" id="1.10.287.130:FF:000004">
    <property type="entry name" value="Ethylene receptor 1"/>
    <property type="match status" value="1"/>
</dbReference>
<dbReference type="PRINTS" id="PR00344">
    <property type="entry name" value="BCTRLSENSOR"/>
</dbReference>
<dbReference type="InterPro" id="IPR004358">
    <property type="entry name" value="Sig_transdc_His_kin-like_C"/>
</dbReference>
<evidence type="ECO:0000259" key="19">
    <source>
        <dbReference type="PROSITE" id="PS50109"/>
    </source>
</evidence>
<dbReference type="Pfam" id="PF00072">
    <property type="entry name" value="Response_reg"/>
    <property type="match status" value="2"/>
</dbReference>
<keyword evidence="10" id="KW-0418">Kinase</keyword>
<dbReference type="Proteomes" id="UP000599391">
    <property type="component" value="Unassembled WGS sequence"/>
</dbReference>
<dbReference type="EMBL" id="JAECZB010000049">
    <property type="protein sequence ID" value="MBH8553836.1"/>
    <property type="molecule type" value="Genomic_DNA"/>
</dbReference>
<dbReference type="InterPro" id="IPR001789">
    <property type="entry name" value="Sig_transdc_resp-reg_receiver"/>
</dbReference>
<dbReference type="SUPFAM" id="SSF52172">
    <property type="entry name" value="CheY-like"/>
    <property type="match status" value="2"/>
</dbReference>
<dbReference type="SMART" id="SM00065">
    <property type="entry name" value="GAF"/>
    <property type="match status" value="1"/>
</dbReference>
<dbReference type="Pfam" id="PF13426">
    <property type="entry name" value="PAS_9"/>
    <property type="match status" value="1"/>
</dbReference>
<dbReference type="Pfam" id="PF03924">
    <property type="entry name" value="CHASE"/>
    <property type="match status" value="1"/>
</dbReference>
<dbReference type="PROSITE" id="PS50109">
    <property type="entry name" value="HIS_KIN"/>
    <property type="match status" value="1"/>
</dbReference>
<evidence type="ECO:0000256" key="5">
    <source>
        <dbReference type="ARBA" id="ARBA00022475"/>
    </source>
</evidence>
<dbReference type="InterPro" id="IPR042240">
    <property type="entry name" value="CHASE_sf"/>
</dbReference>
<evidence type="ECO:0000256" key="13">
    <source>
        <dbReference type="ARBA" id="ARBA00023012"/>
    </source>
</evidence>
<dbReference type="Gene3D" id="3.30.450.20">
    <property type="entry name" value="PAS domain"/>
    <property type="match status" value="3"/>
</dbReference>
<evidence type="ECO:0000256" key="8">
    <source>
        <dbReference type="ARBA" id="ARBA00022692"/>
    </source>
</evidence>
<dbReference type="GO" id="GO:0000155">
    <property type="term" value="F:phosphorelay sensor kinase activity"/>
    <property type="evidence" value="ECO:0007669"/>
    <property type="project" value="InterPro"/>
</dbReference>
<dbReference type="Pfam" id="PF02518">
    <property type="entry name" value="HATPase_c"/>
    <property type="match status" value="1"/>
</dbReference>
<dbReference type="GO" id="GO:0005886">
    <property type="term" value="C:plasma membrane"/>
    <property type="evidence" value="ECO:0007669"/>
    <property type="project" value="UniProtKB-SubCell"/>
</dbReference>
<dbReference type="InterPro" id="IPR001610">
    <property type="entry name" value="PAC"/>
</dbReference>
<gene>
    <name evidence="25" type="ORF">I8751_15945</name>
</gene>
<feature type="domain" description="PAS" evidence="21">
    <location>
        <begin position="440"/>
        <end position="489"/>
    </location>
</feature>
<evidence type="ECO:0000256" key="6">
    <source>
        <dbReference type="ARBA" id="ARBA00022553"/>
    </source>
</evidence>
<feature type="domain" description="PAS" evidence="21">
    <location>
        <begin position="317"/>
        <end position="389"/>
    </location>
</feature>
<evidence type="ECO:0000256" key="1">
    <source>
        <dbReference type="ARBA" id="ARBA00000085"/>
    </source>
</evidence>
<dbReference type="NCBIfam" id="TIGR00229">
    <property type="entry name" value="sensory_box"/>
    <property type="match status" value="3"/>
</dbReference>
<dbReference type="SMART" id="SM00073">
    <property type="entry name" value="HPT"/>
    <property type="match status" value="1"/>
</dbReference>
<dbReference type="PROSITE" id="PS50113">
    <property type="entry name" value="PAC"/>
    <property type="match status" value="3"/>
</dbReference>
<dbReference type="SMART" id="SM00388">
    <property type="entry name" value="HisKA"/>
    <property type="match status" value="1"/>
</dbReference>
<accession>A0A8J7HJM0</accession>
<dbReference type="Gene3D" id="3.30.450.40">
    <property type="match status" value="1"/>
</dbReference>
<evidence type="ECO:0000256" key="16">
    <source>
        <dbReference type="PROSITE-ProRule" id="PRU00110"/>
    </source>
</evidence>
<dbReference type="Pfam" id="PF00512">
    <property type="entry name" value="HisKA"/>
    <property type="match status" value="1"/>
</dbReference>
<feature type="modified residue" description="Phosphohistidine" evidence="16">
    <location>
        <position position="1525"/>
    </location>
</feature>
<dbReference type="InterPro" id="IPR003661">
    <property type="entry name" value="HisK_dim/P_dom"/>
</dbReference>
<evidence type="ECO:0000259" key="23">
    <source>
        <dbReference type="PROSITE" id="PS50839"/>
    </source>
</evidence>
<dbReference type="SUPFAM" id="SSF55785">
    <property type="entry name" value="PYP-like sensor domain (PAS domain)"/>
    <property type="match status" value="3"/>
</dbReference>
<evidence type="ECO:0000259" key="24">
    <source>
        <dbReference type="PROSITE" id="PS50894"/>
    </source>
</evidence>
<keyword evidence="11" id="KW-0067">ATP-binding</keyword>
<evidence type="ECO:0000256" key="11">
    <source>
        <dbReference type="ARBA" id="ARBA00022840"/>
    </source>
</evidence>
<comment type="caution">
    <text evidence="25">The sequence shown here is derived from an EMBL/GenBank/DDBJ whole genome shotgun (WGS) entry which is preliminary data.</text>
</comment>
<reference evidence="25 26" key="1">
    <citation type="journal article" date="2021" name="Int. J. Syst. Evol. Microbiol.">
        <title>Amazonocrinis nigriterrae gen. nov., sp. nov., Atlanticothrix silvestris gen. nov., sp. nov. and Dendronalium phyllosphericum gen. nov., sp. nov., nostocacean cyanobacteria from Brazilian environments.</title>
        <authorList>
            <person name="Alvarenga D.O."/>
            <person name="Andreote A.P.D."/>
            <person name="Branco L.H.Z."/>
            <person name="Delbaje E."/>
            <person name="Cruz R.B."/>
            <person name="Varani A.M."/>
            <person name="Fiore M.F."/>
        </authorList>
    </citation>
    <scope>NUCLEOTIDE SEQUENCE [LARGE SCALE GENOMIC DNA]</scope>
    <source>
        <strain evidence="25 26">CENA357</strain>
    </source>
</reference>
<evidence type="ECO:0000256" key="2">
    <source>
        <dbReference type="ARBA" id="ARBA00004651"/>
    </source>
</evidence>
<feature type="domain" description="PAC" evidence="22">
    <location>
        <begin position="392"/>
        <end position="443"/>
    </location>
</feature>
<evidence type="ECO:0000256" key="4">
    <source>
        <dbReference type="ARBA" id="ARBA00012438"/>
    </source>
</evidence>
<dbReference type="SMART" id="SM00091">
    <property type="entry name" value="PAS"/>
    <property type="match status" value="3"/>
</dbReference>
<dbReference type="SMART" id="SM00448">
    <property type="entry name" value="REC"/>
    <property type="match status" value="2"/>
</dbReference>
<dbReference type="PROSITE" id="PS50839">
    <property type="entry name" value="CHASE"/>
    <property type="match status" value="1"/>
</dbReference>
<feature type="domain" description="PAS" evidence="21">
    <location>
        <begin position="576"/>
        <end position="649"/>
    </location>
</feature>
<dbReference type="PROSITE" id="PS50112">
    <property type="entry name" value="PAS"/>
    <property type="match status" value="3"/>
</dbReference>
<dbReference type="InterPro" id="IPR000014">
    <property type="entry name" value="PAS"/>
</dbReference>
<evidence type="ECO:0000256" key="3">
    <source>
        <dbReference type="ARBA" id="ARBA00006402"/>
    </source>
</evidence>
<feature type="domain" description="HPt" evidence="24">
    <location>
        <begin position="1486"/>
        <end position="1584"/>
    </location>
</feature>
<evidence type="ECO:0000256" key="12">
    <source>
        <dbReference type="ARBA" id="ARBA00022989"/>
    </source>
</evidence>
<dbReference type="SUPFAM" id="SSF55781">
    <property type="entry name" value="GAF domain-like"/>
    <property type="match status" value="1"/>
</dbReference>
<dbReference type="InterPro" id="IPR008207">
    <property type="entry name" value="Sig_transdc_His_kin_Hpt_dom"/>
</dbReference>
<evidence type="ECO:0000256" key="14">
    <source>
        <dbReference type="ARBA" id="ARBA00023136"/>
    </source>
</evidence>
<keyword evidence="7" id="KW-0808">Transferase</keyword>
<dbReference type="CDD" id="cd00088">
    <property type="entry name" value="HPT"/>
    <property type="match status" value="1"/>
</dbReference>
<feature type="modified residue" description="4-aspartylphosphate" evidence="17">
    <location>
        <position position="1368"/>
    </location>
</feature>
<feature type="domain" description="PAC" evidence="22">
    <location>
        <begin position="653"/>
        <end position="705"/>
    </location>
</feature>
<feature type="transmembrane region" description="Helical" evidence="18">
    <location>
        <begin position="20"/>
        <end position="38"/>
    </location>
</feature>
<feature type="domain" description="PAC" evidence="22">
    <location>
        <begin position="514"/>
        <end position="568"/>
    </location>
</feature>
<keyword evidence="6 17" id="KW-0597">Phosphoprotein</keyword>
<dbReference type="InterPro" id="IPR000700">
    <property type="entry name" value="PAS-assoc_C"/>
</dbReference>
<dbReference type="Pfam" id="PF08447">
    <property type="entry name" value="PAS_3"/>
    <property type="match status" value="2"/>
</dbReference>
<dbReference type="SMART" id="SM00387">
    <property type="entry name" value="HATPase_c"/>
    <property type="match status" value="1"/>
</dbReference>
<feature type="domain" description="CHASE" evidence="23">
    <location>
        <begin position="114"/>
        <end position="199"/>
    </location>
</feature>
<dbReference type="InterPro" id="IPR013655">
    <property type="entry name" value="PAS_fold_3"/>
</dbReference>
<evidence type="ECO:0000256" key="7">
    <source>
        <dbReference type="ARBA" id="ARBA00022679"/>
    </source>
</evidence>
<dbReference type="SUPFAM" id="SSF47384">
    <property type="entry name" value="Homodimeric domain of signal transducing histidine kinase"/>
    <property type="match status" value="1"/>
</dbReference>
<sequence length="1584" mass="180273">MVRQYRYYQFGSVNLFSKRGLLPLLIGILVSIAVIILWQKLIIEEKTDIKQLIQQQAIAIKTELNSELNSRILALERMQTHWQRHRGISQQEWEVEARDYFKDYGGYQAIERVDPSFRVRWIVPLTGNKAAQNFDLSQESRRRTALEIARDRRLTTFTSTINLVQGGKGFLAYIPLFVSDRFDGFILGVFRHKTLLDSVLHVPKGYKVRIFDDQELIYSNDSQLLTPSPWQQELNLDLYNIHWRIQVYPTPELLTKLHSPLPTVVLLAGLLIAVMLTLSIYFAQLTELSNCQIVAINQKLAQKIFEQEQTEIALRSSETRLRQLLETVKVIPWELDLKTWRFTYVGPQAETLLEYPLEQWYEENFWFNHLHPHDREKSLSFCQEVVSKGENYEFEYRMLAADGRIVWLRDIVNVFQEAGTPTILRGFMFDITDLKLVEKTLRLRERALAATSNGIIIADARLANNPVIYVNSAFEQITGYSATDVIGNSCGFLQGTDINQPAIAELRSAIKAGMSCKVVLRNYRKDGTLFWNELTVSPIHDENGQLTHFIGIQNDISEQQAALRERQLAEAALRESEERWQLVIQANHDAIWDWNIIINEIFRSAQWAELIGEPKHQFISNNDDDWVNRIHPDDYNRVMAIRQDYLNRQIPHYVVEYRLRCNDDTYKWVLVHAIAQWDQEDNPVRMVGSTKDITERVQAQDALKRELNRTLLLEHITHKIRQSLETKEIFETAATQIGLAFEVSRCLIHSYISEPIPRIPLVAEYIVCGYCSMLDMEIPITGNAHAQKTIAQDTAIASPNVYIDPLLQAATPLCEELDLKSMLIIRTSYQGEPNGVICLHQCSHFRQWTPDEIKLLEAVAAQLGIALAQAQLLEQETRQREELTWKNFALEKAKRQAESANRAKSEFLAMMSHEIRTPMNAIISMTEMLLDTDLTPQQQDFVETVHTSGDALLTIINDILDFSKIESGKLELEEKPFDLRICLEQVIDLFSPTAAQKNIQLAYLIYPQVPVQIIGDLTRLRQVLMNLLNNAIKFTKQGEVVLSVHARQTASTKVKNSCEILFAIEDTGIGIEPEKIKRLFQSFTQADASTTRQYGGTGLGLVISKRLGEMMGGSLWVESQGCSGGNPSFGWQQQKLVASTYPSPGSTFYFTITTQAVANQKLDESCHLLAPLMGKRLLIVDKNPTNRQILRLQTEFWQMQTCTAESGEAALALVKHETQFDIVILDMQMPDMKGSTLAREIRNHSGYETTPLVRLTSLGKQDAEFDFNDLQLSACLSKPIKQTQLYNVLAHAWDNQPFPDDAYDPPQVNPKLSEQLPLRILLAEDIVVNQKVALLMLKKIGYQADLATNGLEVLAALQRQPYDVVLMDINMPEMDGLEASQKICQQWEVSSRPYIIAITANAMRGDREACLAAGMDEYISKPVQIQELIGALSKCRPRIRANFNAQEKRNPETSFSHSLKVGQSYTQLTVIDAKILQSLQDMLAGDEAAFAELLECYLSETPKLIQNISTAVTNQDAQAIWKTAHNLKSSSASVGATTLTQLCKQLEIQGRSNNLQESVEIYLQIHQEFERVQTALLVELEKLA</sequence>
<keyword evidence="12 18" id="KW-1133">Transmembrane helix</keyword>
<dbReference type="PROSITE" id="PS50894">
    <property type="entry name" value="HPT"/>
    <property type="match status" value="1"/>
</dbReference>
<evidence type="ECO:0000256" key="9">
    <source>
        <dbReference type="ARBA" id="ARBA00022741"/>
    </source>
</evidence>
<dbReference type="PANTHER" id="PTHR45339:SF1">
    <property type="entry name" value="HYBRID SIGNAL TRANSDUCTION HISTIDINE KINASE J"/>
    <property type="match status" value="1"/>
</dbReference>
<dbReference type="FunFam" id="3.30.565.10:FF:000010">
    <property type="entry name" value="Sensor histidine kinase RcsC"/>
    <property type="match status" value="1"/>
</dbReference>
<feature type="domain" description="Response regulatory" evidence="20">
    <location>
        <begin position="1319"/>
        <end position="1436"/>
    </location>
</feature>
<feature type="modified residue" description="4-aspartylphosphate" evidence="17">
    <location>
        <position position="1226"/>
    </location>
</feature>
<dbReference type="InterPro" id="IPR005467">
    <property type="entry name" value="His_kinase_dom"/>
</dbReference>
<keyword evidence="14 18" id="KW-0472">Membrane</keyword>
<dbReference type="Gene3D" id="3.30.450.350">
    <property type="entry name" value="CHASE domain"/>
    <property type="match status" value="1"/>
</dbReference>
<organism evidence="25 26">
    <name type="scientific">Atlanticothrix silvestris CENA357</name>
    <dbReference type="NCBI Taxonomy" id="1725252"/>
    <lineage>
        <taxon>Bacteria</taxon>
        <taxon>Bacillati</taxon>
        <taxon>Cyanobacteriota</taxon>
        <taxon>Cyanophyceae</taxon>
        <taxon>Nostocales</taxon>
        <taxon>Nodulariaceae</taxon>
        <taxon>Atlanticothrix</taxon>
        <taxon>Atlanticothrix silvestris</taxon>
    </lineage>
</organism>
<evidence type="ECO:0000256" key="15">
    <source>
        <dbReference type="ARBA" id="ARBA00074306"/>
    </source>
</evidence>
<feature type="domain" description="Response regulatory" evidence="20">
    <location>
        <begin position="1176"/>
        <end position="1293"/>
    </location>
</feature>
<comment type="subcellular location">
    <subcellularLocation>
        <location evidence="2">Cell membrane</location>
        <topology evidence="2">Multi-pass membrane protein</topology>
    </subcellularLocation>
</comment>
<protein>
    <recommendedName>
        <fullName evidence="15">Circadian input-output histidine kinase CikA</fullName>
        <ecNumber evidence="4">2.7.13.3</ecNumber>
    </recommendedName>
</protein>
<dbReference type="GO" id="GO:0005524">
    <property type="term" value="F:ATP binding"/>
    <property type="evidence" value="ECO:0007669"/>
    <property type="project" value="UniProtKB-KW"/>
</dbReference>
<dbReference type="Pfam" id="PF01627">
    <property type="entry name" value="Hpt"/>
    <property type="match status" value="1"/>
</dbReference>
<dbReference type="InterPro" id="IPR035965">
    <property type="entry name" value="PAS-like_dom_sf"/>
</dbReference>
<evidence type="ECO:0000313" key="25">
    <source>
        <dbReference type="EMBL" id="MBH8553836.1"/>
    </source>
</evidence>
<evidence type="ECO:0000256" key="17">
    <source>
        <dbReference type="PROSITE-ProRule" id="PRU00169"/>
    </source>
</evidence>
<evidence type="ECO:0000259" key="20">
    <source>
        <dbReference type="PROSITE" id="PS50110"/>
    </source>
</evidence>
<keyword evidence="8 18" id="KW-0812">Transmembrane</keyword>
<evidence type="ECO:0000256" key="18">
    <source>
        <dbReference type="SAM" id="Phobius"/>
    </source>
</evidence>
<keyword evidence="5" id="KW-1003">Cell membrane</keyword>
<evidence type="ECO:0000259" key="22">
    <source>
        <dbReference type="PROSITE" id="PS50113"/>
    </source>
</evidence>
<dbReference type="SUPFAM" id="SSF55874">
    <property type="entry name" value="ATPase domain of HSP90 chaperone/DNA topoisomerase II/histidine kinase"/>
    <property type="match status" value="1"/>
</dbReference>
<proteinExistence type="inferred from homology"/>
<feature type="domain" description="Histidine kinase" evidence="19">
    <location>
        <begin position="910"/>
        <end position="1124"/>
    </location>
</feature>
<dbReference type="PROSITE" id="PS50110">
    <property type="entry name" value="RESPONSE_REGULATORY"/>
    <property type="match status" value="2"/>
</dbReference>
<dbReference type="InterPro" id="IPR003018">
    <property type="entry name" value="GAF"/>
</dbReference>
<evidence type="ECO:0000259" key="21">
    <source>
        <dbReference type="PROSITE" id="PS50112"/>
    </source>
</evidence>
<comment type="similarity">
    <text evidence="3">In the N-terminal section; belongs to the phytochrome family.</text>
</comment>
<dbReference type="PANTHER" id="PTHR45339">
    <property type="entry name" value="HYBRID SIGNAL TRANSDUCTION HISTIDINE KINASE J"/>
    <property type="match status" value="1"/>
</dbReference>
<dbReference type="InterPro" id="IPR006189">
    <property type="entry name" value="CHASE_dom"/>
</dbReference>
<dbReference type="CDD" id="cd00130">
    <property type="entry name" value="PAS"/>
    <property type="match status" value="3"/>
</dbReference>